<feature type="transmembrane region" description="Helical" evidence="7">
    <location>
        <begin position="49"/>
        <end position="66"/>
    </location>
</feature>
<feature type="compositionally biased region" description="Polar residues" evidence="6">
    <location>
        <begin position="277"/>
        <end position="300"/>
    </location>
</feature>
<comment type="similarity">
    <text evidence="5">Belongs to the SAT4 family.</text>
</comment>
<gene>
    <name evidence="9" type="ORF">CC80DRAFT_479116</name>
</gene>
<evidence type="ECO:0000256" key="7">
    <source>
        <dbReference type="SAM" id="Phobius"/>
    </source>
</evidence>
<sequence>MVEHGLLGLTSRGDQVAACAIVTVCLAGLFVILRFLTRTRVLHILGREDWCILVSLVSMLITCRKVESSEVRTNSDKVANAIQAAYATVIVYNVSLTLAKISVLFLYLRIFTTRNATRVCHVQMAIVIMCGLAATLSLVFFCTPIASFWDVTVKGKCFSKGPLWYATAGINIATDVMIVSIPATLIHRLQLSARQKIGLYMIFMVGIFICIVSILRLHSLYFAAISTDPTYVNVGVSNWSCIELNAAILCACLPTLKPLFARIFPSLMRSGQGRATYHQSGSGNNAYRSGNKSFVASSSDRPTKRKIVQDSASETAIVNSLDDFPLADIDVEDTYSRKRDDTEDVEVCTSTAQSNA</sequence>
<dbReference type="AlphaFoldDB" id="A0A6A5TJC5"/>
<dbReference type="PANTHER" id="PTHR33048:SF47">
    <property type="entry name" value="INTEGRAL MEMBRANE PROTEIN-RELATED"/>
    <property type="match status" value="1"/>
</dbReference>
<reference evidence="9" key="1">
    <citation type="journal article" date="2020" name="Stud. Mycol.">
        <title>101 Dothideomycetes genomes: a test case for predicting lifestyles and emergence of pathogens.</title>
        <authorList>
            <person name="Haridas S."/>
            <person name="Albert R."/>
            <person name="Binder M."/>
            <person name="Bloem J."/>
            <person name="Labutti K."/>
            <person name="Salamov A."/>
            <person name="Andreopoulos B."/>
            <person name="Baker S."/>
            <person name="Barry K."/>
            <person name="Bills G."/>
            <person name="Bluhm B."/>
            <person name="Cannon C."/>
            <person name="Castanera R."/>
            <person name="Culley D."/>
            <person name="Daum C."/>
            <person name="Ezra D."/>
            <person name="Gonzalez J."/>
            <person name="Henrissat B."/>
            <person name="Kuo A."/>
            <person name="Liang C."/>
            <person name="Lipzen A."/>
            <person name="Lutzoni F."/>
            <person name="Magnuson J."/>
            <person name="Mondo S."/>
            <person name="Nolan M."/>
            <person name="Ohm R."/>
            <person name="Pangilinan J."/>
            <person name="Park H.-J."/>
            <person name="Ramirez L."/>
            <person name="Alfaro M."/>
            <person name="Sun H."/>
            <person name="Tritt A."/>
            <person name="Yoshinaga Y."/>
            <person name="Zwiers L.-H."/>
            <person name="Turgeon B."/>
            <person name="Goodwin S."/>
            <person name="Spatafora J."/>
            <person name="Crous P."/>
            <person name="Grigoriev I."/>
        </authorList>
    </citation>
    <scope>NUCLEOTIDE SEQUENCE</scope>
    <source>
        <strain evidence="9">CBS 675.92</strain>
    </source>
</reference>
<evidence type="ECO:0000259" key="8">
    <source>
        <dbReference type="Pfam" id="PF20684"/>
    </source>
</evidence>
<evidence type="ECO:0000256" key="2">
    <source>
        <dbReference type="ARBA" id="ARBA00022692"/>
    </source>
</evidence>
<feature type="transmembrane region" description="Helical" evidence="7">
    <location>
        <begin position="122"/>
        <end position="149"/>
    </location>
</feature>
<dbReference type="InterPro" id="IPR049326">
    <property type="entry name" value="Rhodopsin_dom_fungi"/>
</dbReference>
<keyword evidence="4 7" id="KW-0472">Membrane</keyword>
<feature type="transmembrane region" description="Helical" evidence="7">
    <location>
        <begin position="198"/>
        <end position="224"/>
    </location>
</feature>
<feature type="domain" description="Rhodopsin" evidence="8">
    <location>
        <begin position="33"/>
        <end position="262"/>
    </location>
</feature>
<evidence type="ECO:0000256" key="5">
    <source>
        <dbReference type="ARBA" id="ARBA00038359"/>
    </source>
</evidence>
<keyword evidence="3 7" id="KW-1133">Transmembrane helix</keyword>
<dbReference type="OrthoDB" id="444631at2759"/>
<name>A0A6A5TJC5_9PLEO</name>
<feature type="transmembrane region" description="Helical" evidence="7">
    <location>
        <begin position="164"/>
        <end position="186"/>
    </location>
</feature>
<evidence type="ECO:0000256" key="1">
    <source>
        <dbReference type="ARBA" id="ARBA00004141"/>
    </source>
</evidence>
<feature type="region of interest" description="Disordered" evidence="6">
    <location>
        <begin position="335"/>
        <end position="356"/>
    </location>
</feature>
<accession>A0A6A5TJC5</accession>
<evidence type="ECO:0000313" key="10">
    <source>
        <dbReference type="Proteomes" id="UP000800035"/>
    </source>
</evidence>
<dbReference type="GO" id="GO:0016020">
    <property type="term" value="C:membrane"/>
    <property type="evidence" value="ECO:0007669"/>
    <property type="project" value="UniProtKB-SubCell"/>
</dbReference>
<comment type="subcellular location">
    <subcellularLocation>
        <location evidence="1">Membrane</location>
        <topology evidence="1">Multi-pass membrane protein</topology>
    </subcellularLocation>
</comment>
<evidence type="ECO:0000313" key="9">
    <source>
        <dbReference type="EMBL" id="KAF1952731.1"/>
    </source>
</evidence>
<keyword evidence="2 7" id="KW-0812">Transmembrane</keyword>
<dbReference type="Proteomes" id="UP000800035">
    <property type="component" value="Unassembled WGS sequence"/>
</dbReference>
<evidence type="ECO:0000256" key="3">
    <source>
        <dbReference type="ARBA" id="ARBA00022989"/>
    </source>
</evidence>
<keyword evidence="10" id="KW-1185">Reference proteome</keyword>
<feature type="transmembrane region" description="Helical" evidence="7">
    <location>
        <begin position="15"/>
        <end position="37"/>
    </location>
</feature>
<feature type="region of interest" description="Disordered" evidence="6">
    <location>
        <begin position="275"/>
        <end position="309"/>
    </location>
</feature>
<proteinExistence type="inferred from homology"/>
<feature type="transmembrane region" description="Helical" evidence="7">
    <location>
        <begin position="86"/>
        <end position="110"/>
    </location>
</feature>
<dbReference type="PANTHER" id="PTHR33048">
    <property type="entry name" value="PTH11-LIKE INTEGRAL MEMBRANE PROTEIN (AFU_ORTHOLOGUE AFUA_5G11245)"/>
    <property type="match status" value="1"/>
</dbReference>
<protein>
    <recommendedName>
        <fullName evidence="8">Rhodopsin domain-containing protein</fullName>
    </recommendedName>
</protein>
<evidence type="ECO:0000256" key="4">
    <source>
        <dbReference type="ARBA" id="ARBA00023136"/>
    </source>
</evidence>
<dbReference type="Pfam" id="PF20684">
    <property type="entry name" value="Fung_rhodopsin"/>
    <property type="match status" value="1"/>
</dbReference>
<organism evidence="9 10">
    <name type="scientific">Byssothecium circinans</name>
    <dbReference type="NCBI Taxonomy" id="147558"/>
    <lineage>
        <taxon>Eukaryota</taxon>
        <taxon>Fungi</taxon>
        <taxon>Dikarya</taxon>
        <taxon>Ascomycota</taxon>
        <taxon>Pezizomycotina</taxon>
        <taxon>Dothideomycetes</taxon>
        <taxon>Pleosporomycetidae</taxon>
        <taxon>Pleosporales</taxon>
        <taxon>Massarineae</taxon>
        <taxon>Massarinaceae</taxon>
        <taxon>Byssothecium</taxon>
    </lineage>
</organism>
<dbReference type="InterPro" id="IPR052337">
    <property type="entry name" value="SAT4-like"/>
</dbReference>
<evidence type="ECO:0000256" key="6">
    <source>
        <dbReference type="SAM" id="MobiDB-lite"/>
    </source>
</evidence>
<dbReference type="EMBL" id="ML977009">
    <property type="protein sequence ID" value="KAF1952731.1"/>
    <property type="molecule type" value="Genomic_DNA"/>
</dbReference>